<comment type="caution">
    <text evidence="3">The sequence shown here is derived from an EMBL/GenBank/DDBJ whole genome shotgun (WGS) entry which is preliminary data.</text>
</comment>
<keyword evidence="2" id="KW-0732">Signal</keyword>
<feature type="compositionally biased region" description="Low complexity" evidence="1">
    <location>
        <begin position="2175"/>
        <end position="2234"/>
    </location>
</feature>
<evidence type="ECO:0000256" key="1">
    <source>
        <dbReference type="SAM" id="MobiDB-lite"/>
    </source>
</evidence>
<dbReference type="Gene3D" id="2.130.10.10">
    <property type="entry name" value="YVTN repeat-like/Quinoprotein amine dehydrogenase"/>
    <property type="match status" value="1"/>
</dbReference>
<feature type="compositionally biased region" description="Low complexity" evidence="1">
    <location>
        <begin position="1262"/>
        <end position="1273"/>
    </location>
</feature>
<feature type="compositionally biased region" description="Basic and acidic residues" evidence="1">
    <location>
        <begin position="1962"/>
        <end position="1985"/>
    </location>
</feature>
<feature type="compositionally biased region" description="Pro residues" evidence="1">
    <location>
        <begin position="1596"/>
        <end position="1611"/>
    </location>
</feature>
<proteinExistence type="predicted"/>
<feature type="compositionally biased region" description="Polar residues" evidence="1">
    <location>
        <begin position="458"/>
        <end position="467"/>
    </location>
</feature>
<reference evidence="3 4" key="1">
    <citation type="submission" date="2020-04" db="EMBL/GenBank/DDBJ databases">
        <title>Perkinsus olseni comparative genomics.</title>
        <authorList>
            <person name="Bogema D.R."/>
        </authorList>
    </citation>
    <scope>NUCLEOTIDE SEQUENCE [LARGE SCALE GENOMIC DNA]</scope>
    <source>
        <strain evidence="3">00978-12</strain>
    </source>
</reference>
<feature type="region of interest" description="Disordered" evidence="1">
    <location>
        <begin position="439"/>
        <end position="483"/>
    </location>
</feature>
<evidence type="ECO:0000256" key="2">
    <source>
        <dbReference type="SAM" id="SignalP"/>
    </source>
</evidence>
<feature type="region of interest" description="Disordered" evidence="1">
    <location>
        <begin position="2293"/>
        <end position="2338"/>
    </location>
</feature>
<feature type="region of interest" description="Disordered" evidence="1">
    <location>
        <begin position="759"/>
        <end position="1446"/>
    </location>
</feature>
<feature type="compositionally biased region" description="Acidic residues" evidence="1">
    <location>
        <begin position="852"/>
        <end position="912"/>
    </location>
</feature>
<feature type="compositionally biased region" description="Low complexity" evidence="1">
    <location>
        <begin position="1211"/>
        <end position="1233"/>
    </location>
</feature>
<feature type="compositionally biased region" description="Basic and acidic residues" evidence="1">
    <location>
        <begin position="1343"/>
        <end position="1383"/>
    </location>
</feature>
<feature type="region of interest" description="Disordered" evidence="1">
    <location>
        <begin position="580"/>
        <end position="728"/>
    </location>
</feature>
<feature type="compositionally biased region" description="Low complexity" evidence="1">
    <location>
        <begin position="1402"/>
        <end position="1414"/>
    </location>
</feature>
<evidence type="ECO:0000313" key="3">
    <source>
        <dbReference type="EMBL" id="KAF4681953.1"/>
    </source>
</evidence>
<dbReference type="EMBL" id="JABANP010000472">
    <property type="protein sequence ID" value="KAF4681953.1"/>
    <property type="molecule type" value="Genomic_DNA"/>
</dbReference>
<feature type="compositionally biased region" description="Low complexity" evidence="1">
    <location>
        <begin position="2019"/>
        <end position="2046"/>
    </location>
</feature>
<feature type="compositionally biased region" description="Low complexity" evidence="1">
    <location>
        <begin position="1096"/>
        <end position="1106"/>
    </location>
</feature>
<dbReference type="SUPFAM" id="SSF69322">
    <property type="entry name" value="Tricorn protease domain 2"/>
    <property type="match status" value="1"/>
</dbReference>
<feature type="region of interest" description="Disordered" evidence="1">
    <location>
        <begin position="1818"/>
        <end position="1841"/>
    </location>
</feature>
<feature type="compositionally biased region" description="Basic and acidic residues" evidence="1">
    <location>
        <begin position="928"/>
        <end position="941"/>
    </location>
</feature>
<accession>A0A7J6NDJ4</accession>
<evidence type="ECO:0000313" key="4">
    <source>
        <dbReference type="Proteomes" id="UP000541610"/>
    </source>
</evidence>
<feature type="compositionally biased region" description="Low complexity" evidence="1">
    <location>
        <begin position="1887"/>
        <end position="1899"/>
    </location>
</feature>
<feature type="compositionally biased region" description="Polar residues" evidence="1">
    <location>
        <begin position="759"/>
        <end position="769"/>
    </location>
</feature>
<feature type="compositionally biased region" description="Basic and acidic residues" evidence="1">
    <location>
        <begin position="1060"/>
        <end position="1085"/>
    </location>
</feature>
<feature type="compositionally biased region" description="Basic and acidic residues" evidence="1">
    <location>
        <begin position="820"/>
        <end position="842"/>
    </location>
</feature>
<dbReference type="Proteomes" id="UP000541610">
    <property type="component" value="Unassembled WGS sequence"/>
</dbReference>
<feature type="compositionally biased region" description="Gly residues" evidence="1">
    <location>
        <begin position="1316"/>
        <end position="1334"/>
    </location>
</feature>
<feature type="compositionally biased region" description="Polar residues" evidence="1">
    <location>
        <begin position="1652"/>
        <end position="1663"/>
    </location>
</feature>
<feature type="compositionally biased region" description="Gly residues" evidence="1">
    <location>
        <begin position="2164"/>
        <end position="2174"/>
    </location>
</feature>
<gene>
    <name evidence="3" type="ORF">FOZ60_011344</name>
</gene>
<name>A0A7J6NDJ4_PEROL</name>
<feature type="signal peptide" evidence="2">
    <location>
        <begin position="1"/>
        <end position="26"/>
    </location>
</feature>
<feature type="region of interest" description="Disordered" evidence="1">
    <location>
        <begin position="1582"/>
        <end position="1717"/>
    </location>
</feature>
<feature type="compositionally biased region" description="Acidic residues" evidence="1">
    <location>
        <begin position="1011"/>
        <end position="1021"/>
    </location>
</feature>
<feature type="region of interest" description="Disordered" evidence="1">
    <location>
        <begin position="1880"/>
        <end position="2234"/>
    </location>
</feature>
<feature type="compositionally biased region" description="Low complexity" evidence="1">
    <location>
        <begin position="1118"/>
        <end position="1201"/>
    </location>
</feature>
<feature type="compositionally biased region" description="Low complexity" evidence="1">
    <location>
        <begin position="710"/>
        <end position="728"/>
    </location>
</feature>
<feature type="compositionally biased region" description="Basic residues" evidence="1">
    <location>
        <begin position="1026"/>
        <end position="1040"/>
    </location>
</feature>
<feature type="compositionally biased region" description="Basic residues" evidence="1">
    <location>
        <begin position="1683"/>
        <end position="1695"/>
    </location>
</feature>
<sequence>MDLAVFVVVNVFALIPFMTEPSVVYADDCELPAFRHGPGRVNVRTWASAPRHRQVFGAYSADRGGFFSVSASELATALQPSPSDDDDLDLGSRVTVGSTIMEGSHVVGMAVNLGQTRLAAAADDGTVSLFDLPIGSGAEPETIDLGIGAKFCSMNWCDDDSLLVAAFDAVLCCRVAQGRASVVGRATDLVSATAACAVDDTTVAIADTLGEPERVRLWDTETDSVTSSEIEGLCDVFSGDEMLSDSPPWVVHNVCSLRGKEFAAVIGPAAGAQGISYSAVAIVEMQDDRRLLTNAVIMDPYFVESECLPERPAGWTYFSPSRGLLFCGHACSGQVAVIEEPHDDVDEWTCWASPEGRQLGCAVQGESNLCLGGPPVVAELEKPVSLPVTEGSTDRVEVYRMVLLSHSDGKTSSVHYMEDRPEVNVSRFDEIRKSPFRLKFGEADPAVKPEPSSPEPTGDSQAGTTVQAPGPSQEGSSGFGVFGSGKTTSGGFGAFSPPSSSGTAFGVFGGGSAVSSSGGFGAFGTSTSFGAFGSGHGGSGSSTGFGAFSTPVKTGGPFGGNGSGGKATNSIFKDLAEAPKISISDSSSEEEGEKAKPAQRKLSSEGKQRKGSGGLKLGLSPKKSEKTISTKQKAAESDDDDSTPAAGDNFASELADALADVSLEKDAEHGREEEEVPAKEKKNQSALHSKSPFTGMPSSSGFGAFGGAGQSASSGSVFSSGFGSSSSTGVASGFGAFSSAVAPTTGPFRQMASSSTANNALVGSAQSPSPFKLVGQTASSGNPFGGFGASMNSSASGFGAFGGAARSTGPFAKDSVFETPTKDEEGAAKAEVRKTASIEGERLTPSGREAADEVEGEEADEVEGEEADEVEGEEADEVGGEEADEVGGEEADEVEGEEVSEVEGEQALDDEEEKHVTKFAEDEETCKDDEKDASTPTHDRLPSVGVDDSVETGREEVPERGRDVAEKNMETPARSSVVWTNRTPESGGSIFDAIPKAAPLVISDSSSSGSSEEEESSDSDEDSGKRVSKARGAVRAKLAARKAATALRGEAGEEATPLSEEGKKAGALKGRKETATKKLEPMRGDDGEEEKGGGLFAAAPASSSSSGGFGAFSGGGAAQSSSSASPFGAPPAATSAFGSKPAAPSPFGARPSSGGFGAFGASQSSSSSPFGGAPASSSAGGFGAFRAKAASPSPFGSAPAASGGGFGAFGSEGAAPSSGSGFGAFGATSSSAPQAGSSFGAGAQKPGLFGSTASTGGGLGAFGSTSQSSSSGFGAFGGGSTQSASGFGAFGGTSPATSGSGGFGAFGGSSNTQTGSGFGAFGGGQTSTGFGAFGRGSSSQPQKDGDKEEKAAPAKEESVQREKEADGKDQETKKEGDRREDGKASPAHSAAGKKEGKEEESLSPVVSSSNAPSLGDARLVSRAPASEVTPPAEPERPSVEDSQKKTKALLEEIAKDADDGDDSREARALFSEVEKDLEQLEAFMTEARRSPCKAASQVDLNNEVWTQLRKSVDSLTEVANEETLKQLDEIQRKNYALNAQLSEEMLSEDKEPSEVVVELRQRCKDISSRIDEAYGECKKALFMRRGRRQSGGSRAPPSPEVPPAPRVPIRPRPSVIVDGPTMPTSLLAPPARRRQEQRKSGGGSALGRLAQASPQSSTVNRSRPTPPALRIQPEENVDSLRATVRRMRNPLRRRTSTAAASNASSHSTTVGALLSSKPTEGKVVAPALALRDEKENDGAAPNIWSIMRTKANVSVEIQSLWEKVSDMERRLREVRLERGAKHLRQRPAIAAPMAALVDEQPAPSEGDKIANVRSELRQQLDGSRTGSIGRAPSSGSWSETSDFAAGGSVAGTYSTPSVTNVPAAAGGLMFVNPLGGSGTPTFGGGRASPAASNSRSPSRTSKESVKSINAAREAAIPKAVVPPAPKLETIPSVPPPPKLNASPPRTTKHRTLSSSMSFGPPKESEKKTPDTPPSKPDKAATEDTKLQFGSSAAAAAPSTPVETTDTKQPEAATTPASKTASLAIAATPAAAAGAGAASSKSQTSQPSTPPSAAPKPAGGLFGAPVGSSSSSGAFGAFGSSQKGQSSSSSSMFGSAPSASKPAPGGLFGSAPSSASGGLFGGSSAVQSSSSGASPFNSSSSSSSSTTPKPGGLFAAASASSSSSGGFGAFGGGGAAQSSSSASPFGAPPAATSAFGSKPAAPSPFGAQPSSGGFGAFGASQSSSSSPFGGAPASSSAGGFGAFGAKAASPSPFGSAPAAGGGGFGAFGSGGAAPSSGGGFGAFGATSSPSAPQAGSSFGAFGGGAQKPGPFGSTPSTGGGLGAFGSTPQSSSSGFGAFGGGGTQSASGFGAFGGTSTAASGSGGFGAFGGSSNTQTGSGFGAFGGGQTSAGFGAFGGHRDADLSPSTSISDEPSAPLIEINIVVINLLHRVLRRRKMINTLGLLHDAGLKQGFRVRSHIVEAVDGVSQSLVELNARYGVRPYPQWKIPLTSAQYNKVPPSWKESLTSGGIASTLSHLDVAVLVHARGWPTPTIVAEDDFELVCSPAEFWAHINLILHDADTESQHSGVPWDMIMLGSGRHREDVCPPRPIPCSDGRLDVAGFSYLTTMYLLSPCGARKLSNTRPRILHNCVVFDDLHNILAGLCEASRPHLHQLYEDVQLVLLDSVRKLVCQDRSDCGHDTEVNAGPRKRRSDTDLYAVTAKGPEPLRLVRIMLKGTGHCVRWRRRTEVVGEAEDELWGNTVEFARSGAPPTRRRDKAT</sequence>
<feature type="compositionally biased region" description="Low complexity" evidence="1">
    <location>
        <begin position="1696"/>
        <end position="1709"/>
    </location>
</feature>
<feature type="compositionally biased region" description="Basic and acidic residues" evidence="1">
    <location>
        <begin position="622"/>
        <end position="636"/>
    </location>
</feature>
<feature type="chain" id="PRO_5029598696" evidence="2">
    <location>
        <begin position="27"/>
        <end position="2758"/>
    </location>
</feature>
<feature type="compositionally biased region" description="Low complexity" evidence="1">
    <location>
        <begin position="789"/>
        <end position="809"/>
    </location>
</feature>
<feature type="compositionally biased region" description="Basic and acidic residues" evidence="1">
    <location>
        <begin position="951"/>
        <end position="969"/>
    </location>
</feature>
<feature type="compositionally biased region" description="Basic and acidic residues" evidence="1">
    <location>
        <begin position="1433"/>
        <end position="1446"/>
    </location>
</feature>
<feature type="compositionally biased region" description="Basic and acidic residues" evidence="1">
    <location>
        <begin position="662"/>
        <end position="683"/>
    </location>
</feature>
<protein>
    <submittedName>
        <fullName evidence="3">Uncharacterized protein</fullName>
    </submittedName>
</protein>
<feature type="compositionally biased region" description="Gly residues" evidence="1">
    <location>
        <begin position="1107"/>
        <end position="1117"/>
    </location>
</feature>
<feature type="compositionally biased region" description="Low complexity" evidence="1">
    <location>
        <begin position="1281"/>
        <end position="1298"/>
    </location>
</feature>
<organism evidence="3 4">
    <name type="scientific">Perkinsus olseni</name>
    <name type="common">Perkinsus atlanticus</name>
    <dbReference type="NCBI Taxonomy" id="32597"/>
    <lineage>
        <taxon>Eukaryota</taxon>
        <taxon>Sar</taxon>
        <taxon>Alveolata</taxon>
        <taxon>Perkinsozoa</taxon>
        <taxon>Perkinsea</taxon>
        <taxon>Perkinsida</taxon>
        <taxon>Perkinsidae</taxon>
        <taxon>Perkinsus</taxon>
    </lineage>
</organism>
<feature type="compositionally biased region" description="Low complexity" evidence="1">
    <location>
        <begin position="2066"/>
        <end position="2163"/>
    </location>
</feature>
<dbReference type="InterPro" id="IPR015943">
    <property type="entry name" value="WD40/YVTN_repeat-like_dom_sf"/>
</dbReference>
<dbReference type="OrthoDB" id="446008at2759"/>
<feature type="compositionally biased region" description="Polar residues" evidence="1">
    <location>
        <begin position="973"/>
        <end position="986"/>
    </location>
</feature>